<evidence type="ECO:0000313" key="1">
    <source>
        <dbReference type="EMBL" id="SDJ21559.1"/>
    </source>
</evidence>
<gene>
    <name evidence="1" type="ORF">SAMN04488123_1215</name>
</gene>
<sequence>MELMTSYERRGLEKGKQDAICTVLEEKFESSTDAEQEKIRSIDHLESLDDLLKQLLSAETLEHAQVIIEQAENK</sequence>
<dbReference type="Proteomes" id="UP000198853">
    <property type="component" value="Unassembled WGS sequence"/>
</dbReference>
<keyword evidence="2" id="KW-1185">Reference proteome</keyword>
<name>A0A1G8RX70_9BACI</name>
<dbReference type="AlphaFoldDB" id="A0A1G8RX70"/>
<dbReference type="EMBL" id="FNEN01000021">
    <property type="protein sequence ID" value="SDJ21559.1"/>
    <property type="molecule type" value="Genomic_DNA"/>
</dbReference>
<organism evidence="1 2">
    <name type="scientific">Natribacillus halophilus</name>
    <dbReference type="NCBI Taxonomy" id="549003"/>
    <lineage>
        <taxon>Bacteria</taxon>
        <taxon>Bacillati</taxon>
        <taxon>Bacillota</taxon>
        <taxon>Bacilli</taxon>
        <taxon>Bacillales</taxon>
        <taxon>Bacillaceae</taxon>
        <taxon>Natribacillus</taxon>
    </lineage>
</organism>
<evidence type="ECO:0008006" key="3">
    <source>
        <dbReference type="Google" id="ProtNLM"/>
    </source>
</evidence>
<protein>
    <recommendedName>
        <fullName evidence="3">DUF4351 domain-containing protein</fullName>
    </recommendedName>
</protein>
<evidence type="ECO:0000313" key="2">
    <source>
        <dbReference type="Proteomes" id="UP000198853"/>
    </source>
</evidence>
<proteinExistence type="predicted"/>
<reference evidence="1 2" key="1">
    <citation type="submission" date="2016-10" db="EMBL/GenBank/DDBJ databases">
        <authorList>
            <person name="de Groot N.N."/>
        </authorList>
    </citation>
    <scope>NUCLEOTIDE SEQUENCE [LARGE SCALE GENOMIC DNA]</scope>
    <source>
        <strain evidence="1 2">DSM 21771</strain>
    </source>
</reference>
<accession>A0A1G8RX70</accession>